<keyword evidence="3" id="KW-1185">Reference proteome</keyword>
<accession>R0IDK2</accession>
<dbReference type="AlphaFoldDB" id="R0IDK2"/>
<evidence type="ECO:0000313" key="3">
    <source>
        <dbReference type="Proteomes" id="UP000016935"/>
    </source>
</evidence>
<gene>
    <name evidence="2" type="ORF">SETTUDRAFT_33529</name>
</gene>
<protein>
    <submittedName>
        <fullName evidence="2">Uncharacterized protein</fullName>
    </submittedName>
</protein>
<reference evidence="2 3" key="2">
    <citation type="journal article" date="2013" name="PLoS Genet.">
        <title>Comparative genome structure, secondary metabolite, and effector coding capacity across Cochliobolus pathogens.</title>
        <authorList>
            <person name="Condon B.J."/>
            <person name="Leng Y."/>
            <person name="Wu D."/>
            <person name="Bushley K.E."/>
            <person name="Ohm R.A."/>
            <person name="Otillar R."/>
            <person name="Martin J."/>
            <person name="Schackwitz W."/>
            <person name="Grimwood J."/>
            <person name="MohdZainudin N."/>
            <person name="Xue C."/>
            <person name="Wang R."/>
            <person name="Manning V.A."/>
            <person name="Dhillon B."/>
            <person name="Tu Z.J."/>
            <person name="Steffenson B.J."/>
            <person name="Salamov A."/>
            <person name="Sun H."/>
            <person name="Lowry S."/>
            <person name="LaButti K."/>
            <person name="Han J."/>
            <person name="Copeland A."/>
            <person name="Lindquist E."/>
            <person name="Barry K."/>
            <person name="Schmutz J."/>
            <person name="Baker S.E."/>
            <person name="Ciuffetti L.M."/>
            <person name="Grigoriev I.V."/>
            <person name="Zhong S."/>
            <person name="Turgeon B.G."/>
        </authorList>
    </citation>
    <scope>NUCLEOTIDE SEQUENCE [LARGE SCALE GENOMIC DNA]</scope>
    <source>
        <strain evidence="3">28A</strain>
    </source>
</reference>
<feature type="region of interest" description="Disordered" evidence="1">
    <location>
        <begin position="90"/>
        <end position="109"/>
    </location>
</feature>
<dbReference type="GeneID" id="19403790"/>
<dbReference type="OrthoDB" id="10289819at2759"/>
<sequence length="109" mass="10670">MDRNGIPITIAGGPAAANGECSSPPTFYGYPYATTAGPVATPSEVPVSRAWCVTMADVDGFGQLVAVGAGPAELDGECSSVSSSAAVVTSGGSSSQRACKARGSQTAVV</sequence>
<dbReference type="STRING" id="671987.R0IDK2"/>
<reference evidence="2 3" key="1">
    <citation type="journal article" date="2012" name="PLoS Pathog.">
        <title>Diverse lifestyles and strategies of plant pathogenesis encoded in the genomes of eighteen Dothideomycetes fungi.</title>
        <authorList>
            <person name="Ohm R.A."/>
            <person name="Feau N."/>
            <person name="Henrissat B."/>
            <person name="Schoch C.L."/>
            <person name="Horwitz B.A."/>
            <person name="Barry K.W."/>
            <person name="Condon B.J."/>
            <person name="Copeland A.C."/>
            <person name="Dhillon B."/>
            <person name="Glaser F."/>
            <person name="Hesse C.N."/>
            <person name="Kosti I."/>
            <person name="LaButti K."/>
            <person name="Lindquist E.A."/>
            <person name="Lucas S."/>
            <person name="Salamov A.A."/>
            <person name="Bradshaw R.E."/>
            <person name="Ciuffetti L."/>
            <person name="Hamelin R.C."/>
            <person name="Kema G.H.J."/>
            <person name="Lawrence C."/>
            <person name="Scott J.A."/>
            <person name="Spatafora J.W."/>
            <person name="Turgeon B.G."/>
            <person name="de Wit P.J.G.M."/>
            <person name="Zhong S."/>
            <person name="Goodwin S.B."/>
            <person name="Grigoriev I.V."/>
        </authorList>
    </citation>
    <scope>NUCLEOTIDE SEQUENCE [LARGE SCALE GENOMIC DNA]</scope>
    <source>
        <strain evidence="3">28A</strain>
    </source>
</reference>
<dbReference type="RefSeq" id="XP_008028800.1">
    <property type="nucleotide sequence ID" value="XM_008030609.1"/>
</dbReference>
<dbReference type="Proteomes" id="UP000016935">
    <property type="component" value="Unassembled WGS sequence"/>
</dbReference>
<proteinExistence type="predicted"/>
<name>R0IDK2_EXST2</name>
<dbReference type="EMBL" id="KB908833">
    <property type="protein sequence ID" value="EOA83216.1"/>
    <property type="molecule type" value="Genomic_DNA"/>
</dbReference>
<dbReference type="HOGENOM" id="CLU_2185585_0_0_1"/>
<evidence type="ECO:0000256" key="1">
    <source>
        <dbReference type="SAM" id="MobiDB-lite"/>
    </source>
</evidence>
<organism evidence="2 3">
    <name type="scientific">Exserohilum turcicum (strain 28A)</name>
    <name type="common">Northern leaf blight fungus</name>
    <name type="synonym">Setosphaeria turcica</name>
    <dbReference type="NCBI Taxonomy" id="671987"/>
    <lineage>
        <taxon>Eukaryota</taxon>
        <taxon>Fungi</taxon>
        <taxon>Dikarya</taxon>
        <taxon>Ascomycota</taxon>
        <taxon>Pezizomycotina</taxon>
        <taxon>Dothideomycetes</taxon>
        <taxon>Pleosporomycetidae</taxon>
        <taxon>Pleosporales</taxon>
        <taxon>Pleosporineae</taxon>
        <taxon>Pleosporaceae</taxon>
        <taxon>Exserohilum</taxon>
    </lineage>
</organism>
<evidence type="ECO:0000313" key="2">
    <source>
        <dbReference type="EMBL" id="EOA83216.1"/>
    </source>
</evidence>